<proteinExistence type="predicted"/>
<dbReference type="Pfam" id="PF12937">
    <property type="entry name" value="F-box-like"/>
    <property type="match status" value="1"/>
</dbReference>
<dbReference type="AlphaFoldDB" id="A0A2V5J9N3"/>
<feature type="chain" id="PRO_5016124374" description="F-box domain-containing protein" evidence="1">
    <location>
        <begin position="20"/>
        <end position="491"/>
    </location>
</feature>
<accession>A0A2V5J9N3</accession>
<keyword evidence="1" id="KW-0732">Signal</keyword>
<dbReference type="InterPro" id="IPR001810">
    <property type="entry name" value="F-box_dom"/>
</dbReference>
<evidence type="ECO:0000313" key="3">
    <source>
        <dbReference type="EMBL" id="PYI31556.1"/>
    </source>
</evidence>
<keyword evidence="4" id="KW-1185">Reference proteome</keyword>
<sequence>MAVFLPLELLLIIADDLQADGGSLIPCMAVCRRWRTAFGPLLYQNLVVTSAAAKLPEESGNNLRISLSTLQRITTGLGLAQRSWIRTVHYQIIVPVGLPDWHSRKRQGYSPENPTRHENDRAFQSGIFDLFETSADWNAGLRLHVNLTVCGRTEGLEPNTWQDEEVGLFKYDFLNGRTEAVPVYRASFLEEDGTLGRLLPDVRCIDRLTLPERPKYHQIWVGAAMRIAQHCPTLSALSLGLDECIRPDHLESIQAPISDGLKLLPRSLKEFSLSNDDEKPWKDALPALDVVGSRPDTMPLNRRQSSLSLTKMTLSSLPIDPDFLFPLDAQGHPLPASEGLSWPQLEILELSLMPPRIPSEQEYYDEYEFDETYMLCDPCEGHMERDILDAEHFHRLLIALGHAARRMPRLQKLQYALNNQCEFWFQFKTKAPERAEWTLTSTSYQPDHRVAEAWSCPLSMLLHVEVCFQQESPCLSTPPSLLACDQQTEIV</sequence>
<name>A0A2V5J9N3_9EURO</name>
<dbReference type="Proteomes" id="UP000248817">
    <property type="component" value="Unassembled WGS sequence"/>
</dbReference>
<organism evidence="3 4">
    <name type="scientific">Aspergillus indologenus CBS 114.80</name>
    <dbReference type="NCBI Taxonomy" id="1450541"/>
    <lineage>
        <taxon>Eukaryota</taxon>
        <taxon>Fungi</taxon>
        <taxon>Dikarya</taxon>
        <taxon>Ascomycota</taxon>
        <taxon>Pezizomycotina</taxon>
        <taxon>Eurotiomycetes</taxon>
        <taxon>Eurotiomycetidae</taxon>
        <taxon>Eurotiales</taxon>
        <taxon>Aspergillaceae</taxon>
        <taxon>Aspergillus</taxon>
        <taxon>Aspergillus subgen. Circumdati</taxon>
    </lineage>
</organism>
<feature type="domain" description="F-box" evidence="2">
    <location>
        <begin position="5"/>
        <end position="47"/>
    </location>
</feature>
<evidence type="ECO:0000259" key="2">
    <source>
        <dbReference type="Pfam" id="PF12937"/>
    </source>
</evidence>
<evidence type="ECO:0000313" key="4">
    <source>
        <dbReference type="Proteomes" id="UP000248817"/>
    </source>
</evidence>
<evidence type="ECO:0000256" key="1">
    <source>
        <dbReference type="SAM" id="SignalP"/>
    </source>
</evidence>
<protein>
    <recommendedName>
        <fullName evidence="2">F-box domain-containing protein</fullName>
    </recommendedName>
</protein>
<reference evidence="3 4" key="1">
    <citation type="submission" date="2018-02" db="EMBL/GenBank/DDBJ databases">
        <title>The genomes of Aspergillus section Nigri reveals drivers in fungal speciation.</title>
        <authorList>
            <consortium name="DOE Joint Genome Institute"/>
            <person name="Vesth T.C."/>
            <person name="Nybo J."/>
            <person name="Theobald S."/>
            <person name="Brandl J."/>
            <person name="Frisvad J.C."/>
            <person name="Nielsen K.F."/>
            <person name="Lyhne E.K."/>
            <person name="Kogle M.E."/>
            <person name="Kuo A."/>
            <person name="Riley R."/>
            <person name="Clum A."/>
            <person name="Nolan M."/>
            <person name="Lipzen A."/>
            <person name="Salamov A."/>
            <person name="Henrissat B."/>
            <person name="Wiebenga A."/>
            <person name="De vries R.P."/>
            <person name="Grigoriev I.V."/>
            <person name="Mortensen U.H."/>
            <person name="Andersen M.R."/>
            <person name="Baker S.E."/>
        </authorList>
    </citation>
    <scope>NUCLEOTIDE SEQUENCE [LARGE SCALE GENOMIC DNA]</scope>
    <source>
        <strain evidence="3 4">CBS 114.80</strain>
    </source>
</reference>
<dbReference type="EMBL" id="KZ825501">
    <property type="protein sequence ID" value="PYI31556.1"/>
    <property type="molecule type" value="Genomic_DNA"/>
</dbReference>
<feature type="signal peptide" evidence="1">
    <location>
        <begin position="1"/>
        <end position="19"/>
    </location>
</feature>
<gene>
    <name evidence="3" type="ORF">BP00DRAFT_474429</name>
</gene>